<evidence type="ECO:0000313" key="5">
    <source>
        <dbReference type="Proteomes" id="UP000824041"/>
    </source>
</evidence>
<dbReference type="EMBL" id="DXBU01000026">
    <property type="protein sequence ID" value="HIZ21599.1"/>
    <property type="molecule type" value="Genomic_DNA"/>
</dbReference>
<dbReference type="PANTHER" id="PTHR41259:SF1">
    <property type="entry name" value="DOUBLE-STRAND BREAK REPAIR RAD50 ATPASE, PUTATIVE-RELATED"/>
    <property type="match status" value="1"/>
</dbReference>
<dbReference type="SUPFAM" id="SSF52540">
    <property type="entry name" value="P-loop containing nucleoside triphosphate hydrolases"/>
    <property type="match status" value="1"/>
</dbReference>
<dbReference type="InterPro" id="IPR027417">
    <property type="entry name" value="P-loop_NTPase"/>
</dbReference>
<evidence type="ECO:0000256" key="2">
    <source>
        <dbReference type="SAM" id="Phobius"/>
    </source>
</evidence>
<dbReference type="GO" id="GO:0016887">
    <property type="term" value="F:ATP hydrolysis activity"/>
    <property type="evidence" value="ECO:0007669"/>
    <property type="project" value="InterPro"/>
</dbReference>
<feature type="coiled-coil region" evidence="1">
    <location>
        <begin position="198"/>
        <end position="225"/>
    </location>
</feature>
<dbReference type="PANTHER" id="PTHR41259">
    <property type="entry name" value="DOUBLE-STRAND BREAK REPAIR RAD50 ATPASE, PUTATIVE-RELATED"/>
    <property type="match status" value="1"/>
</dbReference>
<keyword evidence="2" id="KW-0812">Transmembrane</keyword>
<name>A0A9D2ISK1_9FIRM</name>
<evidence type="ECO:0000313" key="4">
    <source>
        <dbReference type="EMBL" id="HIZ21599.1"/>
    </source>
</evidence>
<reference evidence="4" key="2">
    <citation type="submission" date="2021-04" db="EMBL/GenBank/DDBJ databases">
        <authorList>
            <person name="Gilroy R."/>
        </authorList>
    </citation>
    <scope>NUCLEOTIDE SEQUENCE</scope>
    <source>
        <strain evidence="4">14324</strain>
    </source>
</reference>
<accession>A0A9D2ISK1</accession>
<dbReference type="GO" id="GO:0006302">
    <property type="term" value="P:double-strand break repair"/>
    <property type="evidence" value="ECO:0007669"/>
    <property type="project" value="InterPro"/>
</dbReference>
<keyword evidence="1" id="KW-0175">Coiled coil</keyword>
<evidence type="ECO:0000256" key="1">
    <source>
        <dbReference type="SAM" id="Coils"/>
    </source>
</evidence>
<dbReference type="AlphaFoldDB" id="A0A9D2ISK1"/>
<keyword evidence="2" id="KW-0472">Membrane</keyword>
<gene>
    <name evidence="4" type="ORF">IAA21_02210</name>
</gene>
<evidence type="ECO:0000259" key="3">
    <source>
        <dbReference type="Pfam" id="PF13476"/>
    </source>
</evidence>
<dbReference type="Gene3D" id="3.40.50.300">
    <property type="entry name" value="P-loop containing nucleotide triphosphate hydrolases"/>
    <property type="match status" value="2"/>
</dbReference>
<feature type="domain" description="Rad50/SbcC-type AAA" evidence="3">
    <location>
        <begin position="5"/>
        <end position="359"/>
    </location>
</feature>
<keyword evidence="2" id="KW-1133">Transmembrane helix</keyword>
<comment type="caution">
    <text evidence="4">The sequence shown here is derived from an EMBL/GenBank/DDBJ whole genome shotgun (WGS) entry which is preliminary data.</text>
</comment>
<feature type="transmembrane region" description="Helical" evidence="2">
    <location>
        <begin position="283"/>
        <end position="303"/>
    </location>
</feature>
<dbReference type="InterPro" id="IPR038729">
    <property type="entry name" value="Rad50/SbcC_AAA"/>
</dbReference>
<dbReference type="Proteomes" id="UP000824041">
    <property type="component" value="Unassembled WGS sequence"/>
</dbReference>
<reference evidence="4" key="1">
    <citation type="journal article" date="2021" name="PeerJ">
        <title>Extensive microbial diversity within the chicken gut microbiome revealed by metagenomics and culture.</title>
        <authorList>
            <person name="Gilroy R."/>
            <person name="Ravi A."/>
            <person name="Getino M."/>
            <person name="Pursley I."/>
            <person name="Horton D.L."/>
            <person name="Alikhan N.F."/>
            <person name="Baker D."/>
            <person name="Gharbi K."/>
            <person name="Hall N."/>
            <person name="Watson M."/>
            <person name="Adriaenssens E.M."/>
            <person name="Foster-Nyarko E."/>
            <person name="Jarju S."/>
            <person name="Secka A."/>
            <person name="Antonio M."/>
            <person name="Oren A."/>
            <person name="Chaudhuri R.R."/>
            <person name="La Ragione R."/>
            <person name="Hildebrand F."/>
            <person name="Pallen M.J."/>
        </authorList>
    </citation>
    <scope>NUCLEOTIDE SEQUENCE</scope>
    <source>
        <strain evidence="4">14324</strain>
    </source>
</reference>
<protein>
    <submittedName>
        <fullName evidence="4">AAA family ATPase</fullName>
    </submittedName>
</protein>
<dbReference type="Pfam" id="PF13476">
    <property type="entry name" value="AAA_23"/>
    <property type="match status" value="1"/>
</dbReference>
<feature type="transmembrane region" description="Helical" evidence="2">
    <location>
        <begin position="254"/>
        <end position="277"/>
    </location>
</feature>
<proteinExistence type="predicted"/>
<organism evidence="4 5">
    <name type="scientific">Candidatus Blautia faecigallinarum</name>
    <dbReference type="NCBI Taxonomy" id="2838488"/>
    <lineage>
        <taxon>Bacteria</taxon>
        <taxon>Bacillati</taxon>
        <taxon>Bacillota</taxon>
        <taxon>Clostridia</taxon>
        <taxon>Lachnospirales</taxon>
        <taxon>Lachnospiraceae</taxon>
        <taxon>Blautia</taxon>
    </lineage>
</organism>
<sequence>MRIKRLKIKNFGKIRNREIELSPGINVLYGENESGKTTVHTFIKSMLYGIQRMRGRAARNDDYTKYDPWENSGVYGGTMWFEIGGRNYRLSRNFQKENPASEFICEDSGELLDVDKGDLEVVLEGISEAVYDNTVSIAQLKSVTGQELVRELQNYMASYQGTGDNSVDLGRTAQMLKMTRKGFQTQKEHREKDMEKTREKLASGLEFLKGDMEKLRERRDNVSSQEEQFRMVDGEEDGGVILDRRIRLVERRRFAAAGGILLGLLVLIGGVAGMHLWVPGLLYPKLLMGALGLLLLAGFLFSYQKQCRELKKRKRLKNRWLQKQEKLKWSRENLDGELVERSTAYENLQEEYRECIEEQSYPASEDREIQALNLAMEVIEQLSDNIYKRVGANLKERTSQILSEITGGKYQEVLMDSEFQIKVNTEDRAVALSRLSRGTIEQIYFALRMAAGELLCKGETFPVILDDVFGMYDEERLRSVLSWIYKENRQVIISTCHKREMEILEKNHIPFQKILL</sequence>